<dbReference type="GO" id="GO:0016491">
    <property type="term" value="F:oxidoreductase activity"/>
    <property type="evidence" value="ECO:0007669"/>
    <property type="project" value="UniProtKB-KW"/>
</dbReference>
<name>A0A938YEV0_9ACTN</name>
<dbReference type="InterPro" id="IPR036884">
    <property type="entry name" value="2Fe-2S-bd_dom_sf"/>
</dbReference>
<proteinExistence type="predicted"/>
<dbReference type="Gene3D" id="3.10.20.30">
    <property type="match status" value="1"/>
</dbReference>
<protein>
    <submittedName>
        <fullName evidence="7">(2Fe-2S)-binding protein</fullName>
    </submittedName>
</protein>
<dbReference type="InterPro" id="IPR051452">
    <property type="entry name" value="Diverse_Oxidoreductases"/>
</dbReference>
<dbReference type="GO" id="GO:0046872">
    <property type="term" value="F:metal ion binding"/>
    <property type="evidence" value="ECO:0007669"/>
    <property type="project" value="UniProtKB-KW"/>
</dbReference>
<gene>
    <name evidence="7" type="ORF">JL106_04155</name>
</gene>
<organism evidence="7 8">
    <name type="scientific">Nakamurella leprariae</name>
    <dbReference type="NCBI Taxonomy" id="2803911"/>
    <lineage>
        <taxon>Bacteria</taxon>
        <taxon>Bacillati</taxon>
        <taxon>Actinomycetota</taxon>
        <taxon>Actinomycetes</taxon>
        <taxon>Nakamurellales</taxon>
        <taxon>Nakamurellaceae</taxon>
        <taxon>Nakamurella</taxon>
    </lineage>
</organism>
<dbReference type="PROSITE" id="PS51085">
    <property type="entry name" value="2FE2S_FER_2"/>
    <property type="match status" value="1"/>
</dbReference>
<keyword evidence="5" id="KW-0411">Iron-sulfur</keyword>
<dbReference type="SUPFAM" id="SSF47741">
    <property type="entry name" value="CO dehydrogenase ISP C-domain like"/>
    <property type="match status" value="1"/>
</dbReference>
<accession>A0A938YEV0</accession>
<dbReference type="RefSeq" id="WP_205259441.1">
    <property type="nucleotide sequence ID" value="NZ_JAERWK010000006.1"/>
</dbReference>
<evidence type="ECO:0000256" key="1">
    <source>
        <dbReference type="ARBA" id="ARBA00022714"/>
    </source>
</evidence>
<dbReference type="Pfam" id="PF01799">
    <property type="entry name" value="Fer2_2"/>
    <property type="match status" value="1"/>
</dbReference>
<dbReference type="AlphaFoldDB" id="A0A938YEV0"/>
<dbReference type="Proteomes" id="UP000663792">
    <property type="component" value="Unassembled WGS sequence"/>
</dbReference>
<evidence type="ECO:0000256" key="3">
    <source>
        <dbReference type="ARBA" id="ARBA00023002"/>
    </source>
</evidence>
<evidence type="ECO:0000313" key="8">
    <source>
        <dbReference type="Proteomes" id="UP000663792"/>
    </source>
</evidence>
<keyword evidence="8" id="KW-1185">Reference proteome</keyword>
<comment type="caution">
    <text evidence="7">The sequence shown here is derived from an EMBL/GenBank/DDBJ whole genome shotgun (WGS) entry which is preliminary data.</text>
</comment>
<dbReference type="Gene3D" id="1.10.150.120">
    <property type="entry name" value="[2Fe-2S]-binding domain"/>
    <property type="match status" value="1"/>
</dbReference>
<dbReference type="GO" id="GO:0051537">
    <property type="term" value="F:2 iron, 2 sulfur cluster binding"/>
    <property type="evidence" value="ECO:0007669"/>
    <property type="project" value="UniProtKB-KW"/>
</dbReference>
<dbReference type="EMBL" id="JAERWK010000006">
    <property type="protein sequence ID" value="MBM9466473.1"/>
    <property type="molecule type" value="Genomic_DNA"/>
</dbReference>
<dbReference type="SUPFAM" id="SSF54292">
    <property type="entry name" value="2Fe-2S ferredoxin-like"/>
    <property type="match status" value="1"/>
</dbReference>
<evidence type="ECO:0000256" key="4">
    <source>
        <dbReference type="ARBA" id="ARBA00023004"/>
    </source>
</evidence>
<dbReference type="PROSITE" id="PS00197">
    <property type="entry name" value="2FE2S_FER_1"/>
    <property type="match status" value="1"/>
</dbReference>
<dbReference type="PANTHER" id="PTHR44379:SF5">
    <property type="entry name" value="OXIDOREDUCTASE WITH IRON-SULFUR SUBUNIT"/>
    <property type="match status" value="1"/>
</dbReference>
<keyword evidence="1" id="KW-0001">2Fe-2S</keyword>
<evidence type="ECO:0000256" key="5">
    <source>
        <dbReference type="ARBA" id="ARBA00023014"/>
    </source>
</evidence>
<evidence type="ECO:0000256" key="2">
    <source>
        <dbReference type="ARBA" id="ARBA00022723"/>
    </source>
</evidence>
<dbReference type="InterPro" id="IPR002888">
    <property type="entry name" value="2Fe-2S-bd"/>
</dbReference>
<dbReference type="InterPro" id="IPR012675">
    <property type="entry name" value="Beta-grasp_dom_sf"/>
</dbReference>
<evidence type="ECO:0000313" key="7">
    <source>
        <dbReference type="EMBL" id="MBM9466473.1"/>
    </source>
</evidence>
<keyword evidence="2" id="KW-0479">Metal-binding</keyword>
<evidence type="ECO:0000259" key="6">
    <source>
        <dbReference type="PROSITE" id="PS51085"/>
    </source>
</evidence>
<feature type="domain" description="2Fe-2S ferredoxin-type" evidence="6">
    <location>
        <begin position="1"/>
        <end position="77"/>
    </location>
</feature>
<sequence length="169" mass="17991">MDVELTVNGRRRHVDADPCRLLVRTLREDLGLTGTNVGCLTGDCGACTVEIDGQTAKSCSVLTGSAAGSEITTLEGVAGPDGELDAVQRIFWEEFAFQCGYCLPGMILVTEELLRREGEITDADITLALNGNLCRCTGYMPILRAVRRCVDEARAGAGSAGVTEHQEPA</sequence>
<keyword evidence="4" id="KW-0408">Iron</keyword>
<dbReference type="Pfam" id="PF00111">
    <property type="entry name" value="Fer2"/>
    <property type="match status" value="1"/>
</dbReference>
<dbReference type="InterPro" id="IPR036010">
    <property type="entry name" value="2Fe-2S_ferredoxin-like_sf"/>
</dbReference>
<dbReference type="InterPro" id="IPR001041">
    <property type="entry name" value="2Fe-2S_ferredoxin-type"/>
</dbReference>
<dbReference type="InterPro" id="IPR006058">
    <property type="entry name" value="2Fe2S_fd_BS"/>
</dbReference>
<dbReference type="PANTHER" id="PTHR44379">
    <property type="entry name" value="OXIDOREDUCTASE WITH IRON-SULFUR SUBUNIT"/>
    <property type="match status" value="1"/>
</dbReference>
<reference evidence="7" key="1">
    <citation type="submission" date="2021-01" db="EMBL/GenBank/DDBJ databases">
        <title>YIM 132084 draft genome.</title>
        <authorList>
            <person name="An D."/>
        </authorList>
    </citation>
    <scope>NUCLEOTIDE SEQUENCE</scope>
    <source>
        <strain evidence="7">YIM 132084</strain>
    </source>
</reference>
<keyword evidence="3" id="KW-0560">Oxidoreductase</keyword>